<gene>
    <name evidence="2" type="ORF">MNEG_2278</name>
</gene>
<proteinExistence type="predicted"/>
<sequence>MLFCAKSVLACAGIRSGAAALQSQITAPSALSAARHSVRAMGHGSHSSPETLSKEKQRNLQGKVPEVVPGAPGWNPGLASESEAVVKADRAPSMSLEDLQTHSIQALHNLAAHHPDAAEEGHPHAKDGPAPGSHDPSGAPAIKQNLDYDKTRKGEMPH</sequence>
<evidence type="ECO:0000313" key="2">
    <source>
        <dbReference type="EMBL" id="KIZ05680.1"/>
    </source>
</evidence>
<feature type="compositionally biased region" description="Basic and acidic residues" evidence="1">
    <location>
        <begin position="116"/>
        <end position="127"/>
    </location>
</feature>
<dbReference type="OrthoDB" id="529205at2759"/>
<evidence type="ECO:0000313" key="3">
    <source>
        <dbReference type="Proteomes" id="UP000054498"/>
    </source>
</evidence>
<dbReference type="EMBL" id="KK100471">
    <property type="protein sequence ID" value="KIZ05680.1"/>
    <property type="molecule type" value="Genomic_DNA"/>
</dbReference>
<feature type="region of interest" description="Disordered" evidence="1">
    <location>
        <begin position="36"/>
        <end position="102"/>
    </location>
</feature>
<dbReference type="Proteomes" id="UP000054498">
    <property type="component" value="Unassembled WGS sequence"/>
</dbReference>
<accession>A0A0D2MT23</accession>
<protein>
    <submittedName>
        <fullName evidence="2">Uncharacterized protein</fullName>
    </submittedName>
</protein>
<reference evidence="2 3" key="1">
    <citation type="journal article" date="2013" name="BMC Genomics">
        <title>Reconstruction of the lipid metabolism for the microalga Monoraphidium neglectum from its genome sequence reveals characteristics suitable for biofuel production.</title>
        <authorList>
            <person name="Bogen C."/>
            <person name="Al-Dilaimi A."/>
            <person name="Albersmeier A."/>
            <person name="Wichmann J."/>
            <person name="Grundmann M."/>
            <person name="Rupp O."/>
            <person name="Lauersen K.J."/>
            <person name="Blifernez-Klassen O."/>
            <person name="Kalinowski J."/>
            <person name="Goesmann A."/>
            <person name="Mussgnug J.H."/>
            <person name="Kruse O."/>
        </authorList>
    </citation>
    <scope>NUCLEOTIDE SEQUENCE [LARGE SCALE GENOMIC DNA]</scope>
    <source>
        <strain evidence="2 3">SAG 48.87</strain>
    </source>
</reference>
<keyword evidence="3" id="KW-1185">Reference proteome</keyword>
<feature type="region of interest" description="Disordered" evidence="1">
    <location>
        <begin position="116"/>
        <end position="158"/>
    </location>
</feature>
<feature type="compositionally biased region" description="Basic and acidic residues" evidence="1">
    <location>
        <begin position="146"/>
        <end position="158"/>
    </location>
</feature>
<organism evidence="2 3">
    <name type="scientific">Monoraphidium neglectum</name>
    <dbReference type="NCBI Taxonomy" id="145388"/>
    <lineage>
        <taxon>Eukaryota</taxon>
        <taxon>Viridiplantae</taxon>
        <taxon>Chlorophyta</taxon>
        <taxon>core chlorophytes</taxon>
        <taxon>Chlorophyceae</taxon>
        <taxon>CS clade</taxon>
        <taxon>Sphaeropleales</taxon>
        <taxon>Selenastraceae</taxon>
        <taxon>Monoraphidium</taxon>
    </lineage>
</organism>
<evidence type="ECO:0000256" key="1">
    <source>
        <dbReference type="SAM" id="MobiDB-lite"/>
    </source>
</evidence>
<dbReference type="RefSeq" id="XP_013904699.1">
    <property type="nucleotide sequence ID" value="XM_014049245.1"/>
</dbReference>
<dbReference type="AlphaFoldDB" id="A0A0D2MT23"/>
<name>A0A0D2MT23_9CHLO</name>
<dbReference type="GeneID" id="25735156"/>
<dbReference type="KEGG" id="mng:MNEG_2278"/>